<protein>
    <recommendedName>
        <fullName evidence="5">GMP synthase [glutamine-hydrolyzing]</fullName>
        <ecNumber evidence="4">6.3.5.2</ecNumber>
    </recommendedName>
    <alternativeName>
        <fullName evidence="12">GMP synthetase</fullName>
    </alternativeName>
    <alternativeName>
        <fullName evidence="13">Glutamine amidotransferase</fullName>
    </alternativeName>
</protein>
<dbReference type="Pfam" id="PF02540">
    <property type="entry name" value="NAD_synthase"/>
    <property type="match status" value="1"/>
</dbReference>
<dbReference type="PROSITE" id="PS51553">
    <property type="entry name" value="GMPS_ATP_PPASE"/>
    <property type="match status" value="1"/>
</dbReference>
<dbReference type="Pfam" id="PF00117">
    <property type="entry name" value="GATase"/>
    <property type="match status" value="1"/>
</dbReference>
<keyword evidence="19" id="KW-1185">Reference proteome</keyword>
<evidence type="ECO:0000256" key="12">
    <source>
        <dbReference type="ARBA" id="ARBA00030464"/>
    </source>
</evidence>
<dbReference type="Pfam" id="PF00958">
    <property type="entry name" value="GMP_synt_C"/>
    <property type="match status" value="1"/>
</dbReference>
<evidence type="ECO:0000256" key="5">
    <source>
        <dbReference type="ARBA" id="ARBA00021562"/>
    </source>
</evidence>
<comment type="caution">
    <text evidence="18">The sequence shown here is derived from an EMBL/GenBank/DDBJ whole genome shotgun (WGS) entry which is preliminary data.</text>
</comment>
<dbReference type="PANTHER" id="PTHR11922:SF2">
    <property type="entry name" value="GMP SYNTHASE [GLUTAMINE-HYDROLYZING]"/>
    <property type="match status" value="1"/>
</dbReference>
<dbReference type="NCBIfam" id="NF000848">
    <property type="entry name" value="PRK00074.1"/>
    <property type="match status" value="1"/>
</dbReference>
<dbReference type="InterPro" id="IPR004739">
    <property type="entry name" value="GMP_synth_GATase"/>
</dbReference>
<dbReference type="OrthoDB" id="1724632at2759"/>
<evidence type="ECO:0000256" key="13">
    <source>
        <dbReference type="ARBA" id="ARBA00031356"/>
    </source>
</evidence>
<comment type="pathway">
    <text evidence="2">Purine metabolism; GMP biosynthesis; GMP from XMP (L-Gln route): step 1/1.</text>
</comment>
<dbReference type="InterPro" id="IPR022955">
    <property type="entry name" value="GMP_synthase"/>
</dbReference>
<dbReference type="InterPro" id="IPR029062">
    <property type="entry name" value="Class_I_gatase-like"/>
</dbReference>
<evidence type="ECO:0000256" key="2">
    <source>
        <dbReference type="ARBA" id="ARBA00005153"/>
    </source>
</evidence>
<dbReference type="InterPro" id="IPR014729">
    <property type="entry name" value="Rossmann-like_a/b/a_fold"/>
</dbReference>
<dbReference type="GO" id="GO:0005524">
    <property type="term" value="F:ATP binding"/>
    <property type="evidence" value="ECO:0007669"/>
    <property type="project" value="UniProtKB-UniRule"/>
</dbReference>
<accession>A0A9N9UCE7</accession>
<dbReference type="PRINTS" id="PR00097">
    <property type="entry name" value="ANTSNTHASEII"/>
</dbReference>
<dbReference type="CDD" id="cd01742">
    <property type="entry name" value="GATase1_GMP_Synthase"/>
    <property type="match status" value="1"/>
</dbReference>
<evidence type="ECO:0000256" key="3">
    <source>
        <dbReference type="ARBA" id="ARBA00011738"/>
    </source>
</evidence>
<evidence type="ECO:0000256" key="4">
    <source>
        <dbReference type="ARBA" id="ARBA00012746"/>
    </source>
</evidence>
<evidence type="ECO:0000259" key="17">
    <source>
        <dbReference type="PROSITE" id="PS51553"/>
    </source>
</evidence>
<keyword evidence="11" id="KW-0315">Glutamine amidotransferase</keyword>
<sequence length="539" mass="59731">MSGIIEQGQPHNEFDTILVLDFGSQTSHLILRRLRNLGVYCEMLACTTKLKDLPFKPKGIILSGGPSSVYDSVAPHVDPEIFDLGLPILGICYGCQELAWRIDPTNVARGEVREYGHTELKVHNSGDSKIDRLFEGIGSEMDVYMSHFDKLKKLPTDFCIIATSANSEFAGIAHKEKPIFGVQFHPELEHTPRGSEILHNFAINICGANPAWKMENFRAKEIARIRALVGPNDQVLGGVSGGVDSSVAAAVMKEAIGDRFHAILIDNGVMRLNECEQVKETLGEHLGINLTVVNGGELFLSRLKGVTDPEKKRKIIGKTFIDLFQEEAIRIEKEAEAKPDVGPVKYLLQGTLYPDVIESVSYKGPAATIKTHHNVGGLPDTLNLRLIEPLREMFKDEVRAFGRELGIHHDVLMRHPFPGPGLAIRILGEVTPERVELSRRADHIFISEIRAAGIYDDISQAYVAISQDRAVGVQGDARVYGFIAILRAVVTSDFMSATPYEFDWKLIKKISTRILNEVDGITRVTYDMTSKPPGTIEME</sequence>
<evidence type="ECO:0000256" key="9">
    <source>
        <dbReference type="ARBA" id="ARBA00022755"/>
    </source>
</evidence>
<comment type="subunit">
    <text evidence="3">Homodimer.</text>
</comment>
<dbReference type="NCBIfam" id="TIGR00884">
    <property type="entry name" value="guaA_Cterm"/>
    <property type="match status" value="1"/>
</dbReference>
<keyword evidence="10 16" id="KW-0067">ATP-binding</keyword>
<dbReference type="InterPro" id="IPR022310">
    <property type="entry name" value="NAD/GMP_synthase"/>
</dbReference>
<evidence type="ECO:0000256" key="7">
    <source>
        <dbReference type="ARBA" id="ARBA00022741"/>
    </source>
</evidence>
<reference evidence="18 19" key="2">
    <citation type="submission" date="2021-10" db="EMBL/GenBank/DDBJ databases">
        <authorList>
            <person name="Piombo E."/>
        </authorList>
    </citation>
    <scope>NUCLEOTIDE SEQUENCE [LARGE SCALE GENOMIC DNA]</scope>
</reference>
<dbReference type="GO" id="GO:0003921">
    <property type="term" value="F:GMP synthase activity"/>
    <property type="evidence" value="ECO:0007669"/>
    <property type="project" value="InterPro"/>
</dbReference>
<dbReference type="SUPFAM" id="SSF52317">
    <property type="entry name" value="Class I glutamine amidotransferase-like"/>
    <property type="match status" value="1"/>
</dbReference>
<gene>
    <name evidence="18" type="ORF">CBYS24578_00010488</name>
</gene>
<feature type="domain" description="GMPS ATP-PPase" evidence="17">
    <location>
        <begin position="212"/>
        <end position="414"/>
    </location>
</feature>
<dbReference type="InterPro" id="IPR017926">
    <property type="entry name" value="GATASE"/>
</dbReference>
<dbReference type="FunFam" id="3.40.50.620:FF:000001">
    <property type="entry name" value="GMP synthase [glutamine-hydrolyzing]"/>
    <property type="match status" value="1"/>
</dbReference>
<comment type="catalytic activity">
    <reaction evidence="15">
        <text>XMP + L-glutamine + ATP + H2O = GMP + L-glutamate + AMP + diphosphate + 2 H(+)</text>
        <dbReference type="Rhea" id="RHEA:11680"/>
        <dbReference type="ChEBI" id="CHEBI:15377"/>
        <dbReference type="ChEBI" id="CHEBI:15378"/>
        <dbReference type="ChEBI" id="CHEBI:29985"/>
        <dbReference type="ChEBI" id="CHEBI:30616"/>
        <dbReference type="ChEBI" id="CHEBI:33019"/>
        <dbReference type="ChEBI" id="CHEBI:57464"/>
        <dbReference type="ChEBI" id="CHEBI:58115"/>
        <dbReference type="ChEBI" id="CHEBI:58359"/>
        <dbReference type="ChEBI" id="CHEBI:456215"/>
        <dbReference type="EC" id="6.3.5.2"/>
    </reaction>
</comment>
<evidence type="ECO:0000256" key="11">
    <source>
        <dbReference type="ARBA" id="ARBA00022962"/>
    </source>
</evidence>
<dbReference type="EC" id="6.3.5.2" evidence="4"/>
<dbReference type="Proteomes" id="UP000754883">
    <property type="component" value="Unassembled WGS sequence"/>
</dbReference>
<name>A0A9N9UCE7_9HYPO</name>
<keyword evidence="8 16" id="KW-0332">GMP biosynthesis</keyword>
<dbReference type="Gene3D" id="3.40.50.620">
    <property type="entry name" value="HUPs"/>
    <property type="match status" value="1"/>
</dbReference>
<dbReference type="AlphaFoldDB" id="A0A9N9UCE7"/>
<organism evidence="18 19">
    <name type="scientific">Clonostachys byssicola</name>
    <dbReference type="NCBI Taxonomy" id="160290"/>
    <lineage>
        <taxon>Eukaryota</taxon>
        <taxon>Fungi</taxon>
        <taxon>Dikarya</taxon>
        <taxon>Ascomycota</taxon>
        <taxon>Pezizomycotina</taxon>
        <taxon>Sordariomycetes</taxon>
        <taxon>Hypocreomycetidae</taxon>
        <taxon>Hypocreales</taxon>
        <taxon>Bionectriaceae</taxon>
        <taxon>Clonostachys</taxon>
    </lineage>
</organism>
<evidence type="ECO:0000256" key="1">
    <source>
        <dbReference type="ARBA" id="ARBA00004514"/>
    </source>
</evidence>
<evidence type="ECO:0000256" key="16">
    <source>
        <dbReference type="PROSITE-ProRule" id="PRU00886"/>
    </source>
</evidence>
<feature type="binding site" evidence="16">
    <location>
        <begin position="240"/>
        <end position="246"/>
    </location>
    <ligand>
        <name>ATP</name>
        <dbReference type="ChEBI" id="CHEBI:30616"/>
    </ligand>
</feature>
<reference evidence="19" key="1">
    <citation type="submission" date="2019-06" db="EMBL/GenBank/DDBJ databases">
        <authorList>
            <person name="Broberg M."/>
        </authorList>
    </citation>
    <scope>NUCLEOTIDE SEQUENCE [LARGE SCALE GENOMIC DNA]</scope>
</reference>
<dbReference type="SUPFAM" id="SSF52402">
    <property type="entry name" value="Adenine nucleotide alpha hydrolases-like"/>
    <property type="match status" value="1"/>
</dbReference>
<keyword evidence="7 16" id="KW-0547">Nucleotide-binding</keyword>
<dbReference type="InterPro" id="IPR001674">
    <property type="entry name" value="GMP_synth_C"/>
</dbReference>
<keyword evidence="6" id="KW-0436">Ligase</keyword>
<comment type="subcellular location">
    <subcellularLocation>
        <location evidence="1">Cytoplasm</location>
        <location evidence="1">Cytosol</location>
    </subcellularLocation>
</comment>
<keyword evidence="9 16" id="KW-0658">Purine biosynthesis</keyword>
<dbReference type="Gene3D" id="3.40.50.880">
    <property type="match status" value="1"/>
</dbReference>
<dbReference type="EMBL" id="CABFNO020001443">
    <property type="protein sequence ID" value="CAG9987845.1"/>
    <property type="molecule type" value="Genomic_DNA"/>
</dbReference>
<comment type="function">
    <text evidence="14">Catalyzes the conversion of xanthine monophosphate (XMP) to GMP in the presence of glutamine and ATP through an adenyl-XMP intermediate.</text>
</comment>
<dbReference type="SUPFAM" id="SSF54810">
    <property type="entry name" value="GMP synthetase C-terminal dimerisation domain"/>
    <property type="match status" value="1"/>
</dbReference>
<dbReference type="PANTHER" id="PTHR11922">
    <property type="entry name" value="GMP SYNTHASE-RELATED"/>
    <property type="match status" value="1"/>
</dbReference>
<dbReference type="PRINTS" id="PR00096">
    <property type="entry name" value="GATASE"/>
</dbReference>
<evidence type="ECO:0000256" key="15">
    <source>
        <dbReference type="ARBA" id="ARBA00049404"/>
    </source>
</evidence>
<dbReference type="FunFam" id="3.30.300.10:FF:000002">
    <property type="entry name" value="GMP synthase [glutamine-hydrolyzing]"/>
    <property type="match status" value="1"/>
</dbReference>
<evidence type="ECO:0000313" key="19">
    <source>
        <dbReference type="Proteomes" id="UP000754883"/>
    </source>
</evidence>
<evidence type="ECO:0000256" key="14">
    <source>
        <dbReference type="ARBA" id="ARBA00044933"/>
    </source>
</evidence>
<dbReference type="Gene3D" id="3.30.300.10">
    <property type="match status" value="1"/>
</dbReference>
<dbReference type="FunFam" id="3.40.50.880:FF:000001">
    <property type="entry name" value="GMP synthase [glutamine-hydrolyzing]"/>
    <property type="match status" value="1"/>
</dbReference>
<evidence type="ECO:0000256" key="8">
    <source>
        <dbReference type="ARBA" id="ARBA00022749"/>
    </source>
</evidence>
<evidence type="ECO:0000256" key="10">
    <source>
        <dbReference type="ARBA" id="ARBA00022840"/>
    </source>
</evidence>
<dbReference type="NCBIfam" id="TIGR00888">
    <property type="entry name" value="guaA_Nterm"/>
    <property type="match status" value="1"/>
</dbReference>
<dbReference type="GO" id="GO:0005829">
    <property type="term" value="C:cytosol"/>
    <property type="evidence" value="ECO:0007669"/>
    <property type="project" value="UniProtKB-SubCell"/>
</dbReference>
<evidence type="ECO:0000313" key="18">
    <source>
        <dbReference type="EMBL" id="CAG9987845.1"/>
    </source>
</evidence>
<evidence type="ECO:0000256" key="6">
    <source>
        <dbReference type="ARBA" id="ARBA00022598"/>
    </source>
</evidence>
<dbReference type="PROSITE" id="PS51273">
    <property type="entry name" value="GATASE_TYPE_1"/>
    <property type="match status" value="1"/>
</dbReference>
<proteinExistence type="inferred from homology"/>
<dbReference type="HAMAP" id="MF_00344">
    <property type="entry name" value="GMP_synthase"/>
    <property type="match status" value="1"/>
</dbReference>
<dbReference type="InterPro" id="IPR025777">
    <property type="entry name" value="GMPS_ATP_PPase_dom"/>
</dbReference>
<dbReference type="CDD" id="cd01997">
    <property type="entry name" value="GMP_synthase_C"/>
    <property type="match status" value="1"/>
</dbReference>